<dbReference type="Pfam" id="PF04402">
    <property type="entry name" value="SIMPL"/>
    <property type="match status" value="1"/>
</dbReference>
<dbReference type="EMBL" id="JAMOKX010000002">
    <property type="protein sequence ID" value="MCL9819011.1"/>
    <property type="molecule type" value="Genomic_DNA"/>
</dbReference>
<proteinExistence type="predicted"/>
<organism evidence="1 2">
    <name type="scientific">Helicobacter colisuis</name>
    <dbReference type="NCBI Taxonomy" id="2949739"/>
    <lineage>
        <taxon>Bacteria</taxon>
        <taxon>Pseudomonadati</taxon>
        <taxon>Campylobacterota</taxon>
        <taxon>Epsilonproteobacteria</taxon>
        <taxon>Campylobacterales</taxon>
        <taxon>Helicobacteraceae</taxon>
        <taxon>Helicobacter</taxon>
    </lineage>
</organism>
<comment type="caution">
    <text evidence="1">The sequence shown here is derived from an EMBL/GenBank/DDBJ whole genome shotgun (WGS) entry which is preliminary data.</text>
</comment>
<protein>
    <submittedName>
        <fullName evidence="1">SIMPL domain-containing protein</fullName>
    </submittedName>
</protein>
<evidence type="ECO:0000313" key="2">
    <source>
        <dbReference type="Proteomes" id="UP001057522"/>
    </source>
</evidence>
<evidence type="ECO:0000313" key="1">
    <source>
        <dbReference type="EMBL" id="MCL9819011.1"/>
    </source>
</evidence>
<name>A0ABT0TSW9_9HELI</name>
<sequence length="240" mass="27376">MYKKVLLLVFTTLSLNANEMLIKQDLSIHTKISPTTYSSVIQIIGSEKLHKEKNLSLENKNKIIQTYNSINTFLKNNSICKGGSFDISPFYEYQNNTREQKGFESSYSLNCEFKDEKSQDFNKILDFIQKQVASNDYLLLPIPKITKIIQKDDLEKIDRKLNQALLDKANTIAQDYSKNLDKQCTIKEISLGLISEMENMPLHSTAILAKSDSNSLEDIVMPTGKEVEKMARGKVIFSCK</sequence>
<keyword evidence="2" id="KW-1185">Reference proteome</keyword>
<reference evidence="1" key="1">
    <citation type="submission" date="2022-06" db="EMBL/GenBank/DDBJ databases">
        <title>Helicobacter colisuis sp. nov.</title>
        <authorList>
            <person name="Papic B."/>
            <person name="Gruntar I."/>
        </authorList>
    </citation>
    <scope>NUCLEOTIDE SEQUENCE</scope>
    <source>
        <strain evidence="1">11154-15</strain>
    </source>
</reference>
<dbReference type="InterPro" id="IPR007497">
    <property type="entry name" value="SIMPL/DUF541"/>
</dbReference>
<gene>
    <name evidence="1" type="ORF">NCR95_02330</name>
</gene>
<dbReference type="RefSeq" id="WP_250603606.1">
    <property type="nucleotide sequence ID" value="NZ_JAMOKX010000002.1"/>
</dbReference>
<accession>A0ABT0TSW9</accession>
<dbReference type="Proteomes" id="UP001057522">
    <property type="component" value="Unassembled WGS sequence"/>
</dbReference>